<feature type="compositionally biased region" description="Pro residues" evidence="1">
    <location>
        <begin position="38"/>
        <end position="55"/>
    </location>
</feature>
<keyword evidence="3" id="KW-1185">Reference proteome</keyword>
<dbReference type="AlphaFoldDB" id="A0A5D0NQJ2"/>
<evidence type="ECO:0000256" key="1">
    <source>
        <dbReference type="SAM" id="MobiDB-lite"/>
    </source>
</evidence>
<dbReference type="EMBL" id="VSFG01000002">
    <property type="protein sequence ID" value="TYB46408.1"/>
    <property type="molecule type" value="Genomic_DNA"/>
</dbReference>
<sequence length="240" mass="24899">MAVLLGLTTSAGCGPPSPGSAALPGSPQPCASRTRPTGTPPPEPAPTEPTPPAPTPTETKLAWRAEELPGGAVRMTIGDVAAAPRAGDAVRVADYRAPASSSDCDRVRIVRARGWWCATTVRGIRVSGEIVVGGAEPRARIEGGGFGTRCAGPRPGRMRQVYRVERDSWSGWRGYGPARATAWTTGPEQSGRTPAEACPAGRVGTYNYRLTVRVEIEGATVGDSRAAAPRIRADCGTGVS</sequence>
<evidence type="ECO:0000313" key="3">
    <source>
        <dbReference type="Proteomes" id="UP000323380"/>
    </source>
</evidence>
<proteinExistence type="predicted"/>
<dbReference type="RefSeq" id="WP_067892292.1">
    <property type="nucleotide sequence ID" value="NZ_VSFG01000002.1"/>
</dbReference>
<feature type="compositionally biased region" description="Low complexity" evidence="1">
    <location>
        <begin position="10"/>
        <end position="29"/>
    </location>
</feature>
<dbReference type="Proteomes" id="UP000323380">
    <property type="component" value="Unassembled WGS sequence"/>
</dbReference>
<name>A0A5D0NQJ2_9ACTN</name>
<reference evidence="2 3" key="1">
    <citation type="submission" date="2019-08" db="EMBL/GenBank/DDBJ databases">
        <title>Actinomadura sp. nov. CYP1-5 isolated from mountain soil.</title>
        <authorList>
            <person name="Songsumanus A."/>
            <person name="Kuncharoen N."/>
            <person name="Kudo T."/>
            <person name="Yuki M."/>
            <person name="Igarashi Y."/>
            <person name="Tanasupawat S."/>
        </authorList>
    </citation>
    <scope>NUCLEOTIDE SEQUENCE [LARGE SCALE GENOMIC DNA]</scope>
    <source>
        <strain evidence="2 3">JCM 14158</strain>
    </source>
</reference>
<feature type="region of interest" description="Disordered" evidence="1">
    <location>
        <begin position="1"/>
        <end position="58"/>
    </location>
</feature>
<evidence type="ECO:0000313" key="2">
    <source>
        <dbReference type="EMBL" id="TYB46408.1"/>
    </source>
</evidence>
<comment type="caution">
    <text evidence="2">The sequence shown here is derived from an EMBL/GenBank/DDBJ whole genome shotgun (WGS) entry which is preliminary data.</text>
</comment>
<gene>
    <name evidence="2" type="ORF">FXF69_14225</name>
</gene>
<organism evidence="2 3">
    <name type="scientific">Actinomadura chibensis</name>
    <dbReference type="NCBI Taxonomy" id="392828"/>
    <lineage>
        <taxon>Bacteria</taxon>
        <taxon>Bacillati</taxon>
        <taxon>Actinomycetota</taxon>
        <taxon>Actinomycetes</taxon>
        <taxon>Streptosporangiales</taxon>
        <taxon>Thermomonosporaceae</taxon>
        <taxon>Actinomadura</taxon>
    </lineage>
</organism>
<protein>
    <submittedName>
        <fullName evidence="2">Uncharacterized protein</fullName>
    </submittedName>
</protein>
<accession>A0A5D0NQJ2</accession>